<keyword evidence="2" id="KW-1185">Reference proteome</keyword>
<reference evidence="1 2" key="1">
    <citation type="submission" date="2019-03" db="EMBL/GenBank/DDBJ databases">
        <title>Genomic Encyclopedia of Type Strains, Phase IV (KMG-IV): sequencing the most valuable type-strain genomes for metagenomic binning, comparative biology and taxonomic classification.</title>
        <authorList>
            <person name="Goeker M."/>
        </authorList>
    </citation>
    <scope>NUCLEOTIDE SEQUENCE [LARGE SCALE GENOMIC DNA]</scope>
    <source>
        <strain evidence="1 2">DSM 45361</strain>
    </source>
</reference>
<gene>
    <name evidence="1" type="ORF">EV186_104704</name>
</gene>
<protein>
    <recommendedName>
        <fullName evidence="3">Antibiotic biosynthesis monooxygenase</fullName>
    </recommendedName>
</protein>
<comment type="caution">
    <text evidence="1">The sequence shown here is derived from an EMBL/GenBank/DDBJ whole genome shotgun (WGS) entry which is preliminary data.</text>
</comment>
<dbReference type="RefSeq" id="WP_133852035.1">
    <property type="nucleotide sequence ID" value="NZ_SNXZ01000004.1"/>
</dbReference>
<organism evidence="1 2">
    <name type="scientific">Labedaea rhizosphaerae</name>
    <dbReference type="NCBI Taxonomy" id="598644"/>
    <lineage>
        <taxon>Bacteria</taxon>
        <taxon>Bacillati</taxon>
        <taxon>Actinomycetota</taxon>
        <taxon>Actinomycetes</taxon>
        <taxon>Pseudonocardiales</taxon>
        <taxon>Pseudonocardiaceae</taxon>
        <taxon>Labedaea</taxon>
    </lineage>
</organism>
<name>A0A4R6SCF3_LABRH</name>
<proteinExistence type="predicted"/>
<accession>A0A4R6SCF3</accession>
<dbReference type="EMBL" id="SNXZ01000004">
    <property type="protein sequence ID" value="TDP96716.1"/>
    <property type="molecule type" value="Genomic_DNA"/>
</dbReference>
<dbReference type="Proteomes" id="UP000295444">
    <property type="component" value="Unassembled WGS sequence"/>
</dbReference>
<dbReference type="AlphaFoldDB" id="A0A4R6SCF3"/>
<sequence>MATLHIEHPITDYPTWRAAFDGFAEARRGAGVRADRVQHPVEDPNYIVVDLDFDTAEQATAFLRFLTAKVWSTPGNSPALAGAPQTRILIPATGR</sequence>
<evidence type="ECO:0000313" key="2">
    <source>
        <dbReference type="Proteomes" id="UP000295444"/>
    </source>
</evidence>
<evidence type="ECO:0000313" key="1">
    <source>
        <dbReference type="EMBL" id="TDP96716.1"/>
    </source>
</evidence>
<dbReference type="OrthoDB" id="4578588at2"/>
<evidence type="ECO:0008006" key="3">
    <source>
        <dbReference type="Google" id="ProtNLM"/>
    </source>
</evidence>